<protein>
    <submittedName>
        <fullName evidence="1">Uncharacterized protein</fullName>
    </submittedName>
</protein>
<gene>
    <name evidence="1" type="ORF">KIPB_015325</name>
</gene>
<dbReference type="Proteomes" id="UP000265618">
    <property type="component" value="Unassembled WGS sequence"/>
</dbReference>
<keyword evidence="2" id="KW-1185">Reference proteome</keyword>
<dbReference type="InterPro" id="IPR036052">
    <property type="entry name" value="TrpB-like_PALP_sf"/>
</dbReference>
<reference evidence="1 2" key="1">
    <citation type="journal article" date="2018" name="PLoS ONE">
        <title>The draft genome of Kipferlia bialata reveals reductive genome evolution in fornicate parasites.</title>
        <authorList>
            <person name="Tanifuji G."/>
            <person name="Takabayashi S."/>
            <person name="Kume K."/>
            <person name="Takagi M."/>
            <person name="Nakayama T."/>
            <person name="Kamikawa R."/>
            <person name="Inagaki Y."/>
            <person name="Hashimoto T."/>
        </authorList>
    </citation>
    <scope>NUCLEOTIDE SEQUENCE [LARGE SCALE GENOMIC DNA]</scope>
    <source>
        <strain evidence="1">NY0173</strain>
    </source>
</reference>
<name>A0A9K3DB35_9EUKA</name>
<evidence type="ECO:0000313" key="1">
    <source>
        <dbReference type="EMBL" id="GIQ91877.1"/>
    </source>
</evidence>
<organism evidence="1 2">
    <name type="scientific">Kipferlia bialata</name>
    <dbReference type="NCBI Taxonomy" id="797122"/>
    <lineage>
        <taxon>Eukaryota</taxon>
        <taxon>Metamonada</taxon>
        <taxon>Carpediemonas-like organisms</taxon>
        <taxon>Kipferlia</taxon>
    </lineage>
</organism>
<dbReference type="OrthoDB" id="4418812at2759"/>
<accession>A0A9K3DB35</accession>
<proteinExistence type="predicted"/>
<evidence type="ECO:0000313" key="2">
    <source>
        <dbReference type="Proteomes" id="UP000265618"/>
    </source>
</evidence>
<comment type="caution">
    <text evidence="1">The sequence shown here is derived from an EMBL/GenBank/DDBJ whole genome shotgun (WGS) entry which is preliminary data.</text>
</comment>
<dbReference type="EMBL" id="BDIP01008506">
    <property type="protein sequence ID" value="GIQ91877.1"/>
    <property type="molecule type" value="Genomic_DNA"/>
</dbReference>
<dbReference type="Gene3D" id="3.40.50.1100">
    <property type="match status" value="1"/>
</dbReference>
<dbReference type="SUPFAM" id="SSF53686">
    <property type="entry name" value="Tryptophan synthase beta subunit-like PLP-dependent enzymes"/>
    <property type="match status" value="1"/>
</dbReference>
<dbReference type="AlphaFoldDB" id="A0A9K3DB35"/>
<feature type="non-terminal residue" evidence="1">
    <location>
        <position position="1"/>
    </location>
</feature>
<sequence>MAVASILEILKETGSSVNNLYLDDSAPGIQMGQALLKIEVNSPSAVAQKSVLETITSTLNLSPETDTPPSVLDDDFNQTVIRLSDPNSIEIPEEIPADTGFRLPDFPVLEIKPEEFEAAEKRLAAAGLIVDTPVYRSARYSRECGCDVVLMLDNLQVTGSFKQRGSGNALL</sequence>